<dbReference type="PANTHER" id="PTHR14594:SF1">
    <property type="entry name" value="CENTROSOMAL PROTEIN OF 70 KDA"/>
    <property type="match status" value="1"/>
</dbReference>
<comment type="subcellular location">
    <subcellularLocation>
        <location evidence="1">Cytoplasm</location>
        <location evidence="1">Cytoskeleton</location>
        <location evidence="1">Microtubule organizing center</location>
        <location evidence="1">Centrosome</location>
    </subcellularLocation>
</comment>
<keyword evidence="12" id="KW-1185">Reference proteome</keyword>
<reference evidence="11" key="2">
    <citation type="submission" date="2020-11" db="EMBL/GenBank/DDBJ databases">
        <authorList>
            <person name="McCartney M.A."/>
            <person name="Auch B."/>
            <person name="Kono T."/>
            <person name="Mallez S."/>
            <person name="Becker A."/>
            <person name="Gohl D.M."/>
            <person name="Silverstein K.A.T."/>
            <person name="Koren S."/>
            <person name="Bechman K.B."/>
            <person name="Herman A."/>
            <person name="Abrahante J.E."/>
            <person name="Garbe J."/>
        </authorList>
    </citation>
    <scope>NUCLEOTIDE SEQUENCE</scope>
    <source>
        <strain evidence="11">Duluth1</strain>
        <tissue evidence="11">Whole animal</tissue>
    </source>
</reference>
<sequence>MASPIGSLVNLRRNATEEDAWSSVNKKLREHGLGTVKIQHPADIQHLSGSTVCLDGANDTQVRDNILSLISDCQHRQTLVQDLIGKNNQLKEEVTRQTELTEKYFSKMKDLKIMLESSRARVKELESDEPAKTTTDDVWGVKERVNNTRTAIIAKNKDLEYKCKQQEKELQRLKDKLHNMSIQEEKRNQRVSDVFQEFRRRTARAHHTMDDKLLDVIDSYERQITKLEKDLELYRVEGETARTTDGSADEDMPSFHSVTHHSETSGNFKKLIRAYEKQIVDLNKQVKKLEEEKELIKLDVGARPEVKDYRVAQLRMKKLEKLLALHNI</sequence>
<evidence type="ECO:0000256" key="6">
    <source>
        <dbReference type="ARBA" id="ARBA00023054"/>
    </source>
</evidence>
<evidence type="ECO:0000256" key="2">
    <source>
        <dbReference type="ARBA" id="ARBA00011832"/>
    </source>
</evidence>
<comment type="subunit">
    <text evidence="2">Directly interacts with tubulin-gamma; this interaction determines centrosomal localization.</text>
</comment>
<evidence type="ECO:0000256" key="9">
    <source>
        <dbReference type="SAM" id="Coils"/>
    </source>
</evidence>
<dbReference type="GO" id="GO:0043015">
    <property type="term" value="F:gamma-tubulin binding"/>
    <property type="evidence" value="ECO:0007669"/>
    <property type="project" value="InterPro"/>
</dbReference>
<evidence type="ECO:0000256" key="7">
    <source>
        <dbReference type="ARBA" id="ARBA00023212"/>
    </source>
</evidence>
<evidence type="ECO:0000313" key="12">
    <source>
        <dbReference type="Proteomes" id="UP000828390"/>
    </source>
</evidence>
<dbReference type="GO" id="GO:0060271">
    <property type="term" value="P:cilium assembly"/>
    <property type="evidence" value="ECO:0007669"/>
    <property type="project" value="InterPro"/>
</dbReference>
<dbReference type="PANTHER" id="PTHR14594">
    <property type="entry name" value="CENTROSOMAL PROTEIN OF 70 KDA"/>
    <property type="match status" value="1"/>
</dbReference>
<feature type="non-terminal residue" evidence="11">
    <location>
        <position position="1"/>
    </location>
</feature>
<accession>A0A9D3YHH6</accession>
<evidence type="ECO:0000256" key="3">
    <source>
        <dbReference type="ARBA" id="ARBA00018408"/>
    </source>
</evidence>
<feature type="coiled-coil region" evidence="9">
    <location>
        <begin position="210"/>
        <end position="237"/>
    </location>
</feature>
<organism evidence="11 12">
    <name type="scientific">Dreissena polymorpha</name>
    <name type="common">Zebra mussel</name>
    <name type="synonym">Mytilus polymorpha</name>
    <dbReference type="NCBI Taxonomy" id="45954"/>
    <lineage>
        <taxon>Eukaryota</taxon>
        <taxon>Metazoa</taxon>
        <taxon>Spiralia</taxon>
        <taxon>Lophotrochozoa</taxon>
        <taxon>Mollusca</taxon>
        <taxon>Bivalvia</taxon>
        <taxon>Autobranchia</taxon>
        <taxon>Heteroconchia</taxon>
        <taxon>Euheterodonta</taxon>
        <taxon>Imparidentia</taxon>
        <taxon>Neoheterodontei</taxon>
        <taxon>Myida</taxon>
        <taxon>Dreissenoidea</taxon>
        <taxon>Dreissenidae</taxon>
        <taxon>Dreissena</taxon>
    </lineage>
</organism>
<keyword evidence="7" id="KW-0206">Cytoskeleton</keyword>
<dbReference type="AlphaFoldDB" id="A0A9D3YHH6"/>
<evidence type="ECO:0000313" key="11">
    <source>
        <dbReference type="EMBL" id="KAH3700131.1"/>
    </source>
</evidence>
<evidence type="ECO:0000256" key="5">
    <source>
        <dbReference type="ARBA" id="ARBA00022803"/>
    </source>
</evidence>
<name>A0A9D3YHH6_DREPO</name>
<dbReference type="InterPro" id="IPR037692">
    <property type="entry name" value="CEP70"/>
</dbReference>
<feature type="coiled-coil region" evidence="9">
    <location>
        <begin position="80"/>
        <end position="128"/>
    </location>
</feature>
<evidence type="ECO:0000256" key="10">
    <source>
        <dbReference type="SAM" id="MobiDB-lite"/>
    </source>
</evidence>
<feature type="region of interest" description="Disordered" evidence="10">
    <location>
        <begin position="240"/>
        <end position="261"/>
    </location>
</feature>
<dbReference type="GO" id="GO:0070507">
    <property type="term" value="P:regulation of microtubule cytoskeleton organization"/>
    <property type="evidence" value="ECO:0007669"/>
    <property type="project" value="InterPro"/>
</dbReference>
<protein>
    <recommendedName>
        <fullName evidence="3">Centrosomal protein of 70 kDa</fullName>
    </recommendedName>
</protein>
<dbReference type="GO" id="GO:0005813">
    <property type="term" value="C:centrosome"/>
    <property type="evidence" value="ECO:0007669"/>
    <property type="project" value="UniProtKB-SubCell"/>
</dbReference>
<feature type="coiled-coil region" evidence="9">
    <location>
        <begin position="156"/>
        <end position="183"/>
    </location>
</feature>
<dbReference type="EMBL" id="JAIWYP010000015">
    <property type="protein sequence ID" value="KAH3700131.1"/>
    <property type="molecule type" value="Genomic_DNA"/>
</dbReference>
<evidence type="ECO:0000256" key="8">
    <source>
        <dbReference type="ARBA" id="ARBA00025273"/>
    </source>
</evidence>
<evidence type="ECO:0000256" key="1">
    <source>
        <dbReference type="ARBA" id="ARBA00004300"/>
    </source>
</evidence>
<evidence type="ECO:0000256" key="4">
    <source>
        <dbReference type="ARBA" id="ARBA00022490"/>
    </source>
</evidence>
<keyword evidence="6 9" id="KW-0175">Coiled coil</keyword>
<comment type="caution">
    <text evidence="11">The sequence shown here is derived from an EMBL/GenBank/DDBJ whole genome shotgun (WGS) entry which is preliminary data.</text>
</comment>
<dbReference type="Proteomes" id="UP000828390">
    <property type="component" value="Unassembled WGS sequence"/>
</dbReference>
<gene>
    <name evidence="11" type="ORF">DPMN_075099</name>
</gene>
<proteinExistence type="predicted"/>
<feature type="coiled-coil region" evidence="9">
    <location>
        <begin position="272"/>
        <end position="299"/>
    </location>
</feature>
<comment type="function">
    <text evidence="8">Plays a role in the organization of both preexisting and nascent microtubules in interphase cells. During mitosis, required for the organization and orientation of the mitotic spindle.</text>
</comment>
<keyword evidence="5" id="KW-0802">TPR repeat</keyword>
<reference evidence="11" key="1">
    <citation type="journal article" date="2019" name="bioRxiv">
        <title>The Genome of the Zebra Mussel, Dreissena polymorpha: A Resource for Invasive Species Research.</title>
        <authorList>
            <person name="McCartney M.A."/>
            <person name="Auch B."/>
            <person name="Kono T."/>
            <person name="Mallez S."/>
            <person name="Zhang Y."/>
            <person name="Obille A."/>
            <person name="Becker A."/>
            <person name="Abrahante J.E."/>
            <person name="Garbe J."/>
            <person name="Badalamenti J.P."/>
            <person name="Herman A."/>
            <person name="Mangelson H."/>
            <person name="Liachko I."/>
            <person name="Sullivan S."/>
            <person name="Sone E.D."/>
            <person name="Koren S."/>
            <person name="Silverstein K.A.T."/>
            <person name="Beckman K.B."/>
            <person name="Gohl D.M."/>
        </authorList>
    </citation>
    <scope>NUCLEOTIDE SEQUENCE</scope>
    <source>
        <strain evidence="11">Duluth1</strain>
        <tissue evidence="11">Whole animal</tissue>
    </source>
</reference>
<keyword evidence="4" id="KW-0963">Cytoplasm</keyword>